<dbReference type="PANTHER" id="PTHR48012:SF26">
    <property type="entry name" value="SERINE_THREONINE-PROTEIN KINASE DDB_G0283821-RELATED"/>
    <property type="match status" value="1"/>
</dbReference>
<dbReference type="AlphaFoldDB" id="A0AAN8ZZP6"/>
<keyword evidence="6" id="KW-1185">Reference proteome</keyword>
<evidence type="ECO:0000256" key="1">
    <source>
        <dbReference type="ARBA" id="ARBA00008874"/>
    </source>
</evidence>
<organism evidence="5 6">
    <name type="scientific">Halocaridina rubra</name>
    <name type="common">Hawaiian red shrimp</name>
    <dbReference type="NCBI Taxonomy" id="373956"/>
    <lineage>
        <taxon>Eukaryota</taxon>
        <taxon>Metazoa</taxon>
        <taxon>Ecdysozoa</taxon>
        <taxon>Arthropoda</taxon>
        <taxon>Crustacea</taxon>
        <taxon>Multicrustacea</taxon>
        <taxon>Malacostraca</taxon>
        <taxon>Eumalacostraca</taxon>
        <taxon>Eucarida</taxon>
        <taxon>Decapoda</taxon>
        <taxon>Pleocyemata</taxon>
        <taxon>Caridea</taxon>
        <taxon>Atyoidea</taxon>
        <taxon>Atyidae</taxon>
        <taxon>Halocaridina</taxon>
    </lineage>
</organism>
<evidence type="ECO:0000256" key="3">
    <source>
        <dbReference type="ARBA" id="ARBA00022840"/>
    </source>
</evidence>
<feature type="non-terminal residue" evidence="5">
    <location>
        <position position="89"/>
    </location>
</feature>
<dbReference type="PROSITE" id="PS50011">
    <property type="entry name" value="PROTEIN_KINASE_DOM"/>
    <property type="match status" value="1"/>
</dbReference>
<comment type="caution">
    <text evidence="5">The sequence shown here is derived from an EMBL/GenBank/DDBJ whole genome shotgun (WGS) entry which is preliminary data.</text>
</comment>
<evidence type="ECO:0000313" key="5">
    <source>
        <dbReference type="EMBL" id="KAK7058699.1"/>
    </source>
</evidence>
<proteinExistence type="inferred from homology"/>
<gene>
    <name evidence="5" type="ORF">SK128_009165</name>
</gene>
<dbReference type="PANTHER" id="PTHR48012">
    <property type="entry name" value="STERILE20-LIKE KINASE, ISOFORM B-RELATED"/>
    <property type="match status" value="1"/>
</dbReference>
<dbReference type="Proteomes" id="UP001381693">
    <property type="component" value="Unassembled WGS sequence"/>
</dbReference>
<dbReference type="EMBL" id="JAXCGZ010021142">
    <property type="protein sequence ID" value="KAK7058699.1"/>
    <property type="molecule type" value="Genomic_DNA"/>
</dbReference>
<dbReference type="InterPro" id="IPR011009">
    <property type="entry name" value="Kinase-like_dom_sf"/>
</dbReference>
<evidence type="ECO:0000259" key="4">
    <source>
        <dbReference type="PROSITE" id="PS50011"/>
    </source>
</evidence>
<comment type="similarity">
    <text evidence="1">Belongs to the protein kinase superfamily. STE Ser/Thr protein kinase family. STE20 subfamily.</text>
</comment>
<dbReference type="InterPro" id="IPR050629">
    <property type="entry name" value="STE20/SPS1-PAK"/>
</dbReference>
<dbReference type="Pfam" id="PF00069">
    <property type="entry name" value="Pkinase"/>
    <property type="match status" value="1"/>
</dbReference>
<accession>A0AAN8ZZP6</accession>
<feature type="domain" description="Protein kinase" evidence="4">
    <location>
        <begin position="1"/>
        <end position="89"/>
    </location>
</feature>
<dbReference type="InterPro" id="IPR000719">
    <property type="entry name" value="Prot_kinase_dom"/>
</dbReference>
<name>A0AAN8ZZP6_HALRR</name>
<evidence type="ECO:0000313" key="6">
    <source>
        <dbReference type="Proteomes" id="UP001381693"/>
    </source>
</evidence>
<keyword evidence="3" id="KW-0067">ATP-binding</keyword>
<evidence type="ECO:0000256" key="2">
    <source>
        <dbReference type="ARBA" id="ARBA00022741"/>
    </source>
</evidence>
<dbReference type="GO" id="GO:0004674">
    <property type="term" value="F:protein serine/threonine kinase activity"/>
    <property type="evidence" value="ECO:0007669"/>
    <property type="project" value="TreeGrafter"/>
</dbReference>
<dbReference type="GO" id="GO:0005524">
    <property type="term" value="F:ATP binding"/>
    <property type="evidence" value="ECO:0007669"/>
    <property type="project" value="UniProtKB-KW"/>
</dbReference>
<sequence length="89" mass="9859">MHLDVKPANVLVTRDGHLRLADYGCCSPLDEDITDQHVLGTVSYQAPEVLRGKGGSDRSDVFSLGVTMWHLLTLVPPYHGLHPHVVLYK</sequence>
<protein>
    <recommendedName>
        <fullName evidence="4">Protein kinase domain-containing protein</fullName>
    </recommendedName>
</protein>
<dbReference type="SUPFAM" id="SSF56112">
    <property type="entry name" value="Protein kinase-like (PK-like)"/>
    <property type="match status" value="1"/>
</dbReference>
<reference evidence="5 6" key="1">
    <citation type="submission" date="2023-11" db="EMBL/GenBank/DDBJ databases">
        <title>Halocaridina rubra genome assembly.</title>
        <authorList>
            <person name="Smith C."/>
        </authorList>
    </citation>
    <scope>NUCLEOTIDE SEQUENCE [LARGE SCALE GENOMIC DNA]</scope>
    <source>
        <strain evidence="5">EP-1</strain>
        <tissue evidence="5">Whole</tissue>
    </source>
</reference>
<dbReference type="Gene3D" id="1.10.510.10">
    <property type="entry name" value="Transferase(Phosphotransferase) domain 1"/>
    <property type="match status" value="1"/>
</dbReference>
<dbReference type="GO" id="GO:0005737">
    <property type="term" value="C:cytoplasm"/>
    <property type="evidence" value="ECO:0007669"/>
    <property type="project" value="TreeGrafter"/>
</dbReference>
<keyword evidence="2" id="KW-0547">Nucleotide-binding</keyword>